<proteinExistence type="inferred from homology"/>
<dbReference type="Gene3D" id="2.40.110.10">
    <property type="entry name" value="Butyryl-CoA Dehydrogenase, subunit A, domain 2"/>
    <property type="match status" value="1"/>
</dbReference>
<feature type="domain" description="Acyl-CoA dehydrogenase/oxidase C-terminal" evidence="7">
    <location>
        <begin position="271"/>
        <end position="420"/>
    </location>
</feature>
<dbReference type="PANTHER" id="PTHR43292">
    <property type="entry name" value="ACYL-COA DEHYDROGENASE"/>
    <property type="match status" value="1"/>
</dbReference>
<dbReference type="EMBL" id="FZMO01000001">
    <property type="protein sequence ID" value="SNQ45279.1"/>
    <property type="molecule type" value="Genomic_DNA"/>
</dbReference>
<dbReference type="Proteomes" id="UP000234331">
    <property type="component" value="Unassembled WGS sequence"/>
</dbReference>
<dbReference type="Pfam" id="PF00441">
    <property type="entry name" value="Acyl-CoA_dh_1"/>
    <property type="match status" value="1"/>
</dbReference>
<protein>
    <submittedName>
        <fullName evidence="10">Dehydrogenase family protein</fullName>
    </submittedName>
</protein>
<evidence type="ECO:0000256" key="6">
    <source>
        <dbReference type="RuleBase" id="RU362125"/>
    </source>
</evidence>
<reference evidence="10 11" key="1">
    <citation type="submission" date="2017-06" db="EMBL/GenBank/DDBJ databases">
        <authorList>
            <person name="Kim H.J."/>
            <person name="Triplett B.A."/>
        </authorList>
    </citation>
    <scope>NUCLEOTIDE SEQUENCE [LARGE SCALE GENOMIC DNA]</scope>
    <source>
        <strain evidence="10">FRACA_ARgP5</strain>
    </source>
</reference>
<keyword evidence="5 6" id="KW-0560">Oxidoreductase</keyword>
<dbReference type="GO" id="GO:0016627">
    <property type="term" value="F:oxidoreductase activity, acting on the CH-CH group of donors"/>
    <property type="evidence" value="ECO:0007669"/>
    <property type="project" value="InterPro"/>
</dbReference>
<organism evidence="10 11">
    <name type="scientific">Frankia canadensis</name>
    <dbReference type="NCBI Taxonomy" id="1836972"/>
    <lineage>
        <taxon>Bacteria</taxon>
        <taxon>Bacillati</taxon>
        <taxon>Actinomycetota</taxon>
        <taxon>Actinomycetes</taxon>
        <taxon>Frankiales</taxon>
        <taxon>Frankiaceae</taxon>
        <taxon>Frankia</taxon>
    </lineage>
</organism>
<evidence type="ECO:0000256" key="1">
    <source>
        <dbReference type="ARBA" id="ARBA00001974"/>
    </source>
</evidence>
<dbReference type="Pfam" id="PF02770">
    <property type="entry name" value="Acyl-CoA_dh_M"/>
    <property type="match status" value="1"/>
</dbReference>
<sequence>MRDEAVLDPGFWYGDDVSAAAEQVNAVVEPQAQASDETLEQFEARVRSFLERHATRRAISPDSDGVVMGGVHESGPELVRAVKEFQAALFDARLAGLTWPTRYGGQGLGARHQQIFSAVAAEFEVTSRVVGIGLGMCGPTILAHGTEWQRTRYIPPMLRGEEIWCQLFSEPAAGSDIAAVRTRVERCEDGWIVNGQKVWSSVAHHAQFGLMLARTNFDVPKHQGLSMFIVPMDAPGVEVRPLRQMDGGTNFNEVFLTDVPLPPTALVGAENEGWTVARTTLSNERVAVSGGRQGNSSVVAPLLSLVKLLGPVEDPCLRHELVDLYTLDLVLQQLQARVRAARERGVAPGSEGSVAKLVNTQLQKRVAVARMDLLGNRSIAYRPDDSLGRTVAGAYLASPSTSIAGGTDEIQRTIVAERILGLPREPAADRGIPFRDIPVGRVMAGGA</sequence>
<dbReference type="InterPro" id="IPR052161">
    <property type="entry name" value="Mycobact_Acyl-CoA_DH"/>
</dbReference>
<dbReference type="Pfam" id="PF02771">
    <property type="entry name" value="Acyl-CoA_dh_N"/>
    <property type="match status" value="1"/>
</dbReference>
<dbReference type="Gene3D" id="1.20.140.10">
    <property type="entry name" value="Butyryl-CoA Dehydrogenase, subunit A, domain 3"/>
    <property type="match status" value="1"/>
</dbReference>
<dbReference type="InterPro" id="IPR036250">
    <property type="entry name" value="AcylCo_DH-like_C"/>
</dbReference>
<comment type="similarity">
    <text evidence="2 6">Belongs to the acyl-CoA dehydrogenase family.</text>
</comment>
<evidence type="ECO:0000313" key="10">
    <source>
        <dbReference type="EMBL" id="SNQ45279.1"/>
    </source>
</evidence>
<dbReference type="InterPro" id="IPR009100">
    <property type="entry name" value="AcylCoA_DH/oxidase_NM_dom_sf"/>
</dbReference>
<dbReference type="InterPro" id="IPR006091">
    <property type="entry name" value="Acyl-CoA_Oxase/DH_mid-dom"/>
</dbReference>
<comment type="cofactor">
    <cofactor evidence="1 6">
        <name>FAD</name>
        <dbReference type="ChEBI" id="CHEBI:57692"/>
    </cofactor>
</comment>
<evidence type="ECO:0000256" key="3">
    <source>
        <dbReference type="ARBA" id="ARBA00022630"/>
    </source>
</evidence>
<dbReference type="AlphaFoldDB" id="A0A2I2KI18"/>
<accession>A0A2I2KI18</accession>
<evidence type="ECO:0000259" key="7">
    <source>
        <dbReference type="Pfam" id="PF00441"/>
    </source>
</evidence>
<evidence type="ECO:0000259" key="8">
    <source>
        <dbReference type="Pfam" id="PF02770"/>
    </source>
</evidence>
<keyword evidence="4 6" id="KW-0274">FAD</keyword>
<name>A0A2I2KI18_9ACTN</name>
<dbReference type="InterPro" id="IPR037069">
    <property type="entry name" value="AcylCoA_DH/ox_N_sf"/>
</dbReference>
<evidence type="ECO:0000256" key="2">
    <source>
        <dbReference type="ARBA" id="ARBA00009347"/>
    </source>
</evidence>
<dbReference type="RefSeq" id="WP_165818157.1">
    <property type="nucleotide sequence ID" value="NZ_FZMO01000001.1"/>
</dbReference>
<dbReference type="Gene3D" id="1.10.540.10">
    <property type="entry name" value="Acyl-CoA dehydrogenase/oxidase, N-terminal domain"/>
    <property type="match status" value="1"/>
</dbReference>
<keyword evidence="3 6" id="KW-0285">Flavoprotein</keyword>
<evidence type="ECO:0000259" key="9">
    <source>
        <dbReference type="Pfam" id="PF02771"/>
    </source>
</evidence>
<dbReference type="InterPro" id="IPR013786">
    <property type="entry name" value="AcylCoA_DH/ox_N"/>
</dbReference>
<dbReference type="SUPFAM" id="SSF56645">
    <property type="entry name" value="Acyl-CoA dehydrogenase NM domain-like"/>
    <property type="match status" value="1"/>
</dbReference>
<evidence type="ECO:0000256" key="5">
    <source>
        <dbReference type="ARBA" id="ARBA00023002"/>
    </source>
</evidence>
<dbReference type="GO" id="GO:0050660">
    <property type="term" value="F:flavin adenine dinucleotide binding"/>
    <property type="evidence" value="ECO:0007669"/>
    <property type="project" value="InterPro"/>
</dbReference>
<feature type="domain" description="Acyl-CoA oxidase/dehydrogenase middle" evidence="8">
    <location>
        <begin position="165"/>
        <end position="258"/>
    </location>
</feature>
<evidence type="ECO:0000313" key="11">
    <source>
        <dbReference type="Proteomes" id="UP000234331"/>
    </source>
</evidence>
<dbReference type="GO" id="GO:0005886">
    <property type="term" value="C:plasma membrane"/>
    <property type="evidence" value="ECO:0007669"/>
    <property type="project" value="TreeGrafter"/>
</dbReference>
<dbReference type="PANTHER" id="PTHR43292:SF4">
    <property type="entry name" value="ACYL-COA DEHYDROGENASE FADE34"/>
    <property type="match status" value="1"/>
</dbReference>
<keyword evidence="11" id="KW-1185">Reference proteome</keyword>
<dbReference type="InterPro" id="IPR046373">
    <property type="entry name" value="Acyl-CoA_Oxase/DH_mid-dom_sf"/>
</dbReference>
<evidence type="ECO:0000256" key="4">
    <source>
        <dbReference type="ARBA" id="ARBA00022827"/>
    </source>
</evidence>
<dbReference type="InterPro" id="IPR009075">
    <property type="entry name" value="AcylCo_DH/oxidase_C"/>
</dbReference>
<gene>
    <name evidence="10" type="primary">acd</name>
    <name evidence="10" type="ORF">FRACA_10038</name>
</gene>
<feature type="domain" description="Acyl-CoA dehydrogenase/oxidase N-terminal" evidence="9">
    <location>
        <begin position="37"/>
        <end position="161"/>
    </location>
</feature>
<dbReference type="SUPFAM" id="SSF47203">
    <property type="entry name" value="Acyl-CoA dehydrogenase C-terminal domain-like"/>
    <property type="match status" value="1"/>
</dbReference>
<dbReference type="FunFam" id="2.40.110.10:FF:000011">
    <property type="entry name" value="Acyl-CoA dehydrogenase FadE34"/>
    <property type="match status" value="1"/>
</dbReference>